<reference evidence="3 4" key="1">
    <citation type="submission" date="2016-04" db="EMBL/GenBank/DDBJ databases">
        <title>Draft Genome Assembly of the Bloom-forming Cyanobacterium Nodularia spumigena Strain CENA596 in Shrimp Production Ponds.</title>
        <authorList>
            <person name="Popin R.V."/>
            <person name="Rigonato J."/>
            <person name="Abreu V.A."/>
            <person name="Andreote A.P."/>
            <person name="Silveira S.B."/>
            <person name="Odebrecht C."/>
            <person name="Fiore M.F."/>
        </authorList>
    </citation>
    <scope>NUCLEOTIDE SEQUENCE [LARGE SCALE GENOMIC DNA]</scope>
    <source>
        <strain evidence="3 4">CENA596</strain>
    </source>
</reference>
<accession>A0A161VM89</accession>
<comment type="caution">
    <text evidence="3">The sequence shown here is derived from an EMBL/GenBank/DDBJ whole genome shotgun (WGS) entry which is preliminary data.</text>
</comment>
<dbReference type="InterPro" id="IPR037914">
    <property type="entry name" value="SpoVT-AbrB_sf"/>
</dbReference>
<evidence type="ECO:0000256" key="1">
    <source>
        <dbReference type="PROSITE-ProRule" id="PRU01076"/>
    </source>
</evidence>
<evidence type="ECO:0000259" key="2">
    <source>
        <dbReference type="PROSITE" id="PS51740"/>
    </source>
</evidence>
<dbReference type="GO" id="GO:0003677">
    <property type="term" value="F:DNA binding"/>
    <property type="evidence" value="ECO:0007669"/>
    <property type="project" value="UniProtKB-UniRule"/>
</dbReference>
<dbReference type="Pfam" id="PF04014">
    <property type="entry name" value="MazE_antitoxin"/>
    <property type="match status" value="1"/>
</dbReference>
<proteinExistence type="predicted"/>
<keyword evidence="1" id="KW-0238">DNA-binding</keyword>
<dbReference type="InterPro" id="IPR007159">
    <property type="entry name" value="SpoVT-AbrB_dom"/>
</dbReference>
<dbReference type="Proteomes" id="UP000076555">
    <property type="component" value="Unassembled WGS sequence"/>
</dbReference>
<dbReference type="PROSITE" id="PS51740">
    <property type="entry name" value="SPOVT_ABRB"/>
    <property type="match status" value="1"/>
</dbReference>
<dbReference type="OrthoDB" id="9795766at2"/>
<dbReference type="Gene3D" id="2.10.260.10">
    <property type="match status" value="1"/>
</dbReference>
<name>A0A161VM89_NODSP</name>
<feature type="domain" description="SpoVT-AbrB" evidence="2">
    <location>
        <begin position="7"/>
        <end position="50"/>
    </location>
</feature>
<dbReference type="EMBL" id="LWAJ01000277">
    <property type="protein sequence ID" value="KZL47845.1"/>
    <property type="molecule type" value="Genomic_DNA"/>
</dbReference>
<dbReference type="SUPFAM" id="SSF89447">
    <property type="entry name" value="AbrB/MazE/MraZ-like"/>
    <property type="match status" value="1"/>
</dbReference>
<sequence>MGKAIKTRIVKIGNSQGLRIPKILLEQSGINSEVEIEVHGNHLIIRPVEQVRLGWDKAFAAMAEKHDDILLDDINTTEWDQVEWEW</sequence>
<evidence type="ECO:0000313" key="4">
    <source>
        <dbReference type="Proteomes" id="UP000076555"/>
    </source>
</evidence>
<evidence type="ECO:0000313" key="3">
    <source>
        <dbReference type="EMBL" id="KZL47845.1"/>
    </source>
</evidence>
<organism evidence="3 4">
    <name type="scientific">Nodularia spumigena CENA596</name>
    <dbReference type="NCBI Taxonomy" id="1819295"/>
    <lineage>
        <taxon>Bacteria</taxon>
        <taxon>Bacillati</taxon>
        <taxon>Cyanobacteriota</taxon>
        <taxon>Cyanophyceae</taxon>
        <taxon>Nostocales</taxon>
        <taxon>Nodulariaceae</taxon>
        <taxon>Nodularia</taxon>
    </lineage>
</organism>
<dbReference type="SMART" id="SM00966">
    <property type="entry name" value="SpoVT_AbrB"/>
    <property type="match status" value="1"/>
</dbReference>
<dbReference type="AlphaFoldDB" id="A0A161VM89"/>
<dbReference type="RefSeq" id="WP_063874459.1">
    <property type="nucleotide sequence ID" value="NZ_CAWMRI010000277.1"/>
</dbReference>
<protein>
    <submittedName>
        <fullName evidence="3">MazE family transcriptional regulator</fullName>
    </submittedName>
</protein>
<gene>
    <name evidence="3" type="ORF">A2T98_21120</name>
</gene>